<evidence type="ECO:0000256" key="9">
    <source>
        <dbReference type="ARBA" id="ARBA00023002"/>
    </source>
</evidence>
<evidence type="ECO:0000256" key="14">
    <source>
        <dbReference type="RuleBase" id="RU000461"/>
    </source>
</evidence>
<dbReference type="PANTHER" id="PTHR46300">
    <property type="entry name" value="P450, PUTATIVE (EUROFUNG)-RELATED-RELATED"/>
    <property type="match status" value="1"/>
</dbReference>
<comment type="cofactor">
    <cofactor evidence="1 13">
        <name>heme</name>
        <dbReference type="ChEBI" id="CHEBI:30413"/>
    </cofactor>
</comment>
<evidence type="ECO:0000256" key="4">
    <source>
        <dbReference type="ARBA" id="ARBA00010617"/>
    </source>
</evidence>
<comment type="subcellular location">
    <subcellularLocation>
        <location evidence="2">Membrane</location>
        <topology evidence="2">Single-pass membrane protein</topology>
    </subcellularLocation>
</comment>
<dbReference type="InterPro" id="IPR036396">
    <property type="entry name" value="Cyt_P450_sf"/>
</dbReference>
<comment type="pathway">
    <text evidence="3">Secondary metabolite biosynthesis.</text>
</comment>
<dbReference type="PANTHER" id="PTHR46300:SF7">
    <property type="entry name" value="P450, PUTATIVE (EUROFUNG)-RELATED"/>
    <property type="match status" value="1"/>
</dbReference>
<evidence type="ECO:0000313" key="16">
    <source>
        <dbReference type="EMBL" id="PIL22676.1"/>
    </source>
</evidence>
<keyword evidence="8 15" id="KW-1133">Transmembrane helix</keyword>
<dbReference type="GO" id="GO:0016020">
    <property type="term" value="C:membrane"/>
    <property type="evidence" value="ECO:0007669"/>
    <property type="project" value="UniProtKB-SubCell"/>
</dbReference>
<keyword evidence="12 15" id="KW-0472">Membrane</keyword>
<accession>A0A2G8RMD9</accession>
<organism evidence="16 17">
    <name type="scientific">Ganoderma sinense ZZ0214-1</name>
    <dbReference type="NCBI Taxonomy" id="1077348"/>
    <lineage>
        <taxon>Eukaryota</taxon>
        <taxon>Fungi</taxon>
        <taxon>Dikarya</taxon>
        <taxon>Basidiomycota</taxon>
        <taxon>Agaricomycotina</taxon>
        <taxon>Agaricomycetes</taxon>
        <taxon>Polyporales</taxon>
        <taxon>Polyporaceae</taxon>
        <taxon>Ganoderma</taxon>
    </lineage>
</organism>
<dbReference type="STRING" id="1077348.A0A2G8RMD9"/>
<keyword evidence="17" id="KW-1185">Reference proteome</keyword>
<sequence length="520" mass="58536">MAYFHFLRSDLAVPFLGCLIVIYFRSLLAWKARLRGRRLPPGPTLLPVVGYFDVPKVRPWFTFNDMRGKYVYYRRFGQHNLILGSPATIIEYLEKRPANTSDRVLSPSIVSSALSETLGFMPYAAEWKDCRRAFWQHFHPGALSAYKHVQVAVARRFLVKVLKTPTGIEKHVRFTFAATILKVAYGIDIEDENAEIVHVIEKAIEGPSQTIVPGKFLVDYVPLLRYVPGWVPGAGFQAQFAEWRDASRTLKDVPYAQRNTAFTDNVLPYCVPIVDALLSAKSDVEEYPSGIRKDELVKTVAGAAYTYSTLQAAFLALSLNPDVQKKAQAELSTVVGPNRLPDLDDRDALVYVNAIVKETLRWFNVAPLGISHRTMEDDEFRGYFIPAGTIITPNIWACMHDPDEYKDPDEFRPERFIRDGKLDPNVRDPLAFAFGFGRRICPGRYFADAALFINIASVLHVFDIGPLLDENGDPIRVKMEMSNGFLSCVPRRSALHNSTALGGSSSVDIELAKLKLRAER</sequence>
<proteinExistence type="inferred from homology"/>
<feature type="transmembrane region" description="Helical" evidence="15">
    <location>
        <begin position="12"/>
        <end position="30"/>
    </location>
</feature>
<reference evidence="16 17" key="1">
    <citation type="journal article" date="2015" name="Sci. Rep.">
        <title>Chromosome-level genome map provides insights into diverse defense mechanisms in the medicinal fungus Ganoderma sinense.</title>
        <authorList>
            <person name="Zhu Y."/>
            <person name="Xu J."/>
            <person name="Sun C."/>
            <person name="Zhou S."/>
            <person name="Xu H."/>
            <person name="Nelson D.R."/>
            <person name="Qian J."/>
            <person name="Song J."/>
            <person name="Luo H."/>
            <person name="Xiang L."/>
            <person name="Li Y."/>
            <person name="Xu Z."/>
            <person name="Ji A."/>
            <person name="Wang L."/>
            <person name="Lu S."/>
            <person name="Hayward A."/>
            <person name="Sun W."/>
            <person name="Li X."/>
            <person name="Schwartz D.C."/>
            <person name="Wang Y."/>
            <person name="Chen S."/>
        </authorList>
    </citation>
    <scope>NUCLEOTIDE SEQUENCE [LARGE SCALE GENOMIC DNA]</scope>
    <source>
        <strain evidence="16 17">ZZ0214-1</strain>
    </source>
</reference>
<evidence type="ECO:0000256" key="10">
    <source>
        <dbReference type="ARBA" id="ARBA00023004"/>
    </source>
</evidence>
<feature type="binding site" description="axial binding residue" evidence="13">
    <location>
        <position position="441"/>
    </location>
    <ligand>
        <name>heme</name>
        <dbReference type="ChEBI" id="CHEBI:30413"/>
    </ligand>
    <ligandPart>
        <name>Fe</name>
        <dbReference type="ChEBI" id="CHEBI:18248"/>
    </ligandPart>
</feature>
<dbReference type="PRINTS" id="PR00385">
    <property type="entry name" value="P450"/>
</dbReference>
<dbReference type="PRINTS" id="PR00463">
    <property type="entry name" value="EP450I"/>
</dbReference>
<comment type="similarity">
    <text evidence="4 14">Belongs to the cytochrome P450 family.</text>
</comment>
<keyword evidence="6 15" id="KW-0812">Transmembrane</keyword>
<evidence type="ECO:0000256" key="2">
    <source>
        <dbReference type="ARBA" id="ARBA00004167"/>
    </source>
</evidence>
<keyword evidence="9 14" id="KW-0560">Oxidoreductase</keyword>
<dbReference type="Gene3D" id="1.10.630.10">
    <property type="entry name" value="Cytochrome P450"/>
    <property type="match status" value="1"/>
</dbReference>
<dbReference type="GO" id="GO:0016705">
    <property type="term" value="F:oxidoreductase activity, acting on paired donors, with incorporation or reduction of molecular oxygen"/>
    <property type="evidence" value="ECO:0007669"/>
    <property type="project" value="InterPro"/>
</dbReference>
<dbReference type="CDD" id="cd11065">
    <property type="entry name" value="CYP64-like"/>
    <property type="match status" value="1"/>
</dbReference>
<evidence type="ECO:0000256" key="8">
    <source>
        <dbReference type="ARBA" id="ARBA00022989"/>
    </source>
</evidence>
<evidence type="ECO:0000256" key="1">
    <source>
        <dbReference type="ARBA" id="ARBA00001971"/>
    </source>
</evidence>
<evidence type="ECO:0000256" key="15">
    <source>
        <dbReference type="SAM" id="Phobius"/>
    </source>
</evidence>
<evidence type="ECO:0000256" key="13">
    <source>
        <dbReference type="PIRSR" id="PIRSR602401-1"/>
    </source>
</evidence>
<evidence type="ECO:0000256" key="3">
    <source>
        <dbReference type="ARBA" id="ARBA00005179"/>
    </source>
</evidence>
<comment type="caution">
    <text evidence="16">The sequence shown here is derived from an EMBL/GenBank/DDBJ whole genome shotgun (WGS) entry which is preliminary data.</text>
</comment>
<evidence type="ECO:0000256" key="7">
    <source>
        <dbReference type="ARBA" id="ARBA00022723"/>
    </source>
</evidence>
<evidence type="ECO:0000256" key="11">
    <source>
        <dbReference type="ARBA" id="ARBA00023033"/>
    </source>
</evidence>
<dbReference type="Pfam" id="PF00067">
    <property type="entry name" value="p450"/>
    <property type="match status" value="1"/>
</dbReference>
<dbReference type="OrthoDB" id="2789670at2759"/>
<dbReference type="InterPro" id="IPR001128">
    <property type="entry name" value="Cyt_P450"/>
</dbReference>
<name>A0A2G8RMD9_9APHY</name>
<dbReference type="GO" id="GO:0004497">
    <property type="term" value="F:monooxygenase activity"/>
    <property type="evidence" value="ECO:0007669"/>
    <property type="project" value="UniProtKB-KW"/>
</dbReference>
<keyword evidence="10 13" id="KW-0408">Iron</keyword>
<gene>
    <name evidence="16" type="ORF">GSI_15369</name>
</gene>
<evidence type="ECO:0000256" key="12">
    <source>
        <dbReference type="ARBA" id="ARBA00023136"/>
    </source>
</evidence>
<keyword evidence="7 13" id="KW-0479">Metal-binding</keyword>
<keyword evidence="11 14" id="KW-0503">Monooxygenase</keyword>
<dbReference type="PROSITE" id="PS00086">
    <property type="entry name" value="CYTOCHROME_P450"/>
    <property type="match status" value="1"/>
</dbReference>
<dbReference type="InterPro" id="IPR050364">
    <property type="entry name" value="Cytochrome_P450_fung"/>
</dbReference>
<dbReference type="SUPFAM" id="SSF48264">
    <property type="entry name" value="Cytochrome P450"/>
    <property type="match status" value="1"/>
</dbReference>
<dbReference type="InterPro" id="IPR017972">
    <property type="entry name" value="Cyt_P450_CS"/>
</dbReference>
<dbReference type="EMBL" id="AYKW01000069">
    <property type="protein sequence ID" value="PIL22676.1"/>
    <property type="molecule type" value="Genomic_DNA"/>
</dbReference>
<evidence type="ECO:0000313" key="17">
    <source>
        <dbReference type="Proteomes" id="UP000230002"/>
    </source>
</evidence>
<keyword evidence="5 13" id="KW-0349">Heme</keyword>
<dbReference type="GO" id="GO:0005506">
    <property type="term" value="F:iron ion binding"/>
    <property type="evidence" value="ECO:0007669"/>
    <property type="project" value="InterPro"/>
</dbReference>
<dbReference type="Proteomes" id="UP000230002">
    <property type="component" value="Unassembled WGS sequence"/>
</dbReference>
<dbReference type="GO" id="GO:0020037">
    <property type="term" value="F:heme binding"/>
    <property type="evidence" value="ECO:0007669"/>
    <property type="project" value="InterPro"/>
</dbReference>
<evidence type="ECO:0000256" key="6">
    <source>
        <dbReference type="ARBA" id="ARBA00022692"/>
    </source>
</evidence>
<dbReference type="InterPro" id="IPR002401">
    <property type="entry name" value="Cyt_P450_E_grp-I"/>
</dbReference>
<protein>
    <submittedName>
        <fullName evidence="16">Cytochrome P450</fullName>
    </submittedName>
</protein>
<evidence type="ECO:0000256" key="5">
    <source>
        <dbReference type="ARBA" id="ARBA00022617"/>
    </source>
</evidence>
<dbReference type="AlphaFoldDB" id="A0A2G8RMD9"/>